<dbReference type="PANTHER" id="PTHR30445:SF9">
    <property type="match status" value="1"/>
</dbReference>
<feature type="transmembrane region" description="Helical" evidence="7">
    <location>
        <begin position="386"/>
        <end position="403"/>
    </location>
</feature>
<evidence type="ECO:0000256" key="5">
    <source>
        <dbReference type="ARBA" id="ARBA00022989"/>
    </source>
</evidence>
<dbReference type="InterPro" id="IPR006037">
    <property type="entry name" value="RCK_C"/>
</dbReference>
<proteinExistence type="predicted"/>
<dbReference type="Gene3D" id="3.30.70.1450">
    <property type="entry name" value="Regulator of K+ conductance, C-terminal domain"/>
    <property type="match status" value="2"/>
</dbReference>
<feature type="transmembrane region" description="Helical" evidence="7">
    <location>
        <begin position="347"/>
        <end position="366"/>
    </location>
</feature>
<dbReference type="GO" id="GO:0005886">
    <property type="term" value="C:plasma membrane"/>
    <property type="evidence" value="ECO:0007669"/>
    <property type="project" value="UniProtKB-SubCell"/>
</dbReference>
<reference evidence="9" key="1">
    <citation type="journal article" date="2015" name="Nature">
        <title>Complex archaea that bridge the gap between prokaryotes and eukaryotes.</title>
        <authorList>
            <person name="Spang A."/>
            <person name="Saw J.H."/>
            <person name="Jorgensen S.L."/>
            <person name="Zaremba-Niedzwiedzka K."/>
            <person name="Martijn J."/>
            <person name="Lind A.E."/>
            <person name="van Eijk R."/>
            <person name="Schleper C."/>
            <person name="Guy L."/>
            <person name="Ettema T.J."/>
        </authorList>
    </citation>
    <scope>NUCLEOTIDE SEQUENCE</scope>
</reference>
<feature type="transmembrane region" description="Helical" evidence="7">
    <location>
        <begin position="285"/>
        <end position="307"/>
    </location>
</feature>
<evidence type="ECO:0000259" key="8">
    <source>
        <dbReference type="PROSITE" id="PS51202"/>
    </source>
</evidence>
<keyword evidence="3" id="KW-1003">Cell membrane</keyword>
<keyword evidence="4 7" id="KW-0812">Transmembrane</keyword>
<gene>
    <name evidence="9" type="ORF">LCGC14_2716570</name>
</gene>
<accession>A0A0F9BKE2</accession>
<dbReference type="PANTHER" id="PTHR30445">
    <property type="entry name" value="K(+)_H(+) ANTIPORTER SUBUNIT KHTT"/>
    <property type="match status" value="1"/>
</dbReference>
<keyword evidence="5 7" id="KW-1133">Transmembrane helix</keyword>
<feature type="transmembrane region" description="Helical" evidence="7">
    <location>
        <begin position="6"/>
        <end position="25"/>
    </location>
</feature>
<keyword evidence="6 7" id="KW-0472">Membrane</keyword>
<dbReference type="GO" id="GO:0008324">
    <property type="term" value="F:monoatomic cation transmembrane transporter activity"/>
    <property type="evidence" value="ECO:0007669"/>
    <property type="project" value="InterPro"/>
</dbReference>
<evidence type="ECO:0000256" key="3">
    <source>
        <dbReference type="ARBA" id="ARBA00022475"/>
    </source>
</evidence>
<dbReference type="InterPro" id="IPR036721">
    <property type="entry name" value="RCK_C_sf"/>
</dbReference>
<protein>
    <recommendedName>
        <fullName evidence="8">RCK C-terminal domain-containing protein</fullName>
    </recommendedName>
</protein>
<dbReference type="EMBL" id="LAZR01048811">
    <property type="protein sequence ID" value="KKK91079.1"/>
    <property type="molecule type" value="Genomic_DNA"/>
</dbReference>
<dbReference type="Pfam" id="PF02080">
    <property type="entry name" value="TrkA_C"/>
    <property type="match status" value="2"/>
</dbReference>
<feature type="domain" description="RCK C-terminal" evidence="8">
    <location>
        <begin position="138"/>
        <end position="220"/>
    </location>
</feature>
<dbReference type="GO" id="GO:0006813">
    <property type="term" value="P:potassium ion transport"/>
    <property type="evidence" value="ECO:0007669"/>
    <property type="project" value="InterPro"/>
</dbReference>
<feature type="transmembrane region" description="Helical" evidence="7">
    <location>
        <begin position="319"/>
        <end position="340"/>
    </location>
</feature>
<dbReference type="Pfam" id="PF06826">
    <property type="entry name" value="Asp-Al_Ex"/>
    <property type="match status" value="1"/>
</dbReference>
<keyword evidence="2" id="KW-0813">Transport</keyword>
<comment type="caution">
    <text evidence="9">The sequence shown here is derived from an EMBL/GenBank/DDBJ whole genome shotgun (WGS) entry which is preliminary data.</text>
</comment>
<organism evidence="9">
    <name type="scientific">marine sediment metagenome</name>
    <dbReference type="NCBI Taxonomy" id="412755"/>
    <lineage>
        <taxon>unclassified sequences</taxon>
        <taxon>metagenomes</taxon>
        <taxon>ecological metagenomes</taxon>
    </lineage>
</organism>
<evidence type="ECO:0000256" key="7">
    <source>
        <dbReference type="SAM" id="Phobius"/>
    </source>
</evidence>
<comment type="subcellular location">
    <subcellularLocation>
        <location evidence="1">Cell membrane</location>
        <topology evidence="1">Multi-pass membrane protein</topology>
    </subcellularLocation>
</comment>
<evidence type="ECO:0000256" key="2">
    <source>
        <dbReference type="ARBA" id="ARBA00022448"/>
    </source>
</evidence>
<dbReference type="InterPro" id="IPR006512">
    <property type="entry name" value="YidE_YbjL"/>
</dbReference>
<evidence type="ECO:0000313" key="9">
    <source>
        <dbReference type="EMBL" id="KKK91079.1"/>
    </source>
</evidence>
<feature type="transmembrane region" description="Helical" evidence="7">
    <location>
        <begin position="226"/>
        <end position="247"/>
    </location>
</feature>
<dbReference type="InterPro" id="IPR050144">
    <property type="entry name" value="AAE_transporter"/>
</dbReference>
<dbReference type="SUPFAM" id="SSF116726">
    <property type="entry name" value="TrkA C-terminal domain-like"/>
    <property type="match status" value="2"/>
</dbReference>
<evidence type="ECO:0000256" key="1">
    <source>
        <dbReference type="ARBA" id="ARBA00004651"/>
    </source>
</evidence>
<dbReference type="PROSITE" id="PS51202">
    <property type="entry name" value="RCK_C"/>
    <property type="match status" value="2"/>
</dbReference>
<dbReference type="AlphaFoldDB" id="A0A0F9BKE2"/>
<name>A0A0F9BKE2_9ZZZZ</name>
<sequence length="404" mass="42926">SNVAIAYAITYVFGTAGLVVFFKIVPRLMKINLKEEAIKLEKEMTGSSDDLAQSPELFAWNKRLNLRAYKAVNPNIAGKTVAEIEAMFPDKVAIDKLKRGDKVMDPEPGMAIESGDIITMVGRRSEFLKAGELIGPEVDDKDAEDIIGEILDICVTNKAAAGKTLGDISKEQGHGCFLRKITRQGHELPVTQSTIVHKCDVLQVAGAQQDVEKFVKYLGYPERPTALTDLVMVGIGCVVGTFVGLIMVPVAGIPLTLGVGGGVLVAGLVAGWLRAIHPTFGQIPAGAQWIFTDLGLNLFIACVGLTAGPKAVHALQTTGVALLIAGMILTLVPHILGIFFGKYILKLNPVLLFGALTGAGTVTAALNALKEEADSSLPALGYTAPYAFGNVFLTIWGTVLVYVI</sequence>
<feature type="domain" description="RCK C-terminal" evidence="8">
    <location>
        <begin position="53"/>
        <end position="137"/>
    </location>
</feature>
<dbReference type="NCBIfam" id="TIGR01625">
    <property type="entry name" value="YidE_YbjL_dupl"/>
    <property type="match status" value="1"/>
</dbReference>
<evidence type="ECO:0000256" key="6">
    <source>
        <dbReference type="ARBA" id="ARBA00023136"/>
    </source>
</evidence>
<feature type="non-terminal residue" evidence="9">
    <location>
        <position position="1"/>
    </location>
</feature>
<evidence type="ECO:0000256" key="4">
    <source>
        <dbReference type="ARBA" id="ARBA00022692"/>
    </source>
</evidence>
<feature type="transmembrane region" description="Helical" evidence="7">
    <location>
        <begin position="253"/>
        <end position="273"/>
    </location>
</feature>